<evidence type="ECO:0000259" key="5">
    <source>
        <dbReference type="Pfam" id="PF07989"/>
    </source>
</evidence>
<feature type="region of interest" description="Disordered" evidence="4">
    <location>
        <begin position="549"/>
        <end position="701"/>
    </location>
</feature>
<evidence type="ECO:0000313" key="6">
    <source>
        <dbReference type="EMBL" id="CAK7236035.1"/>
    </source>
</evidence>
<feature type="compositionally biased region" description="Polar residues" evidence="4">
    <location>
        <begin position="425"/>
        <end position="445"/>
    </location>
</feature>
<organism evidence="6 7">
    <name type="scientific">Sporothrix curviconia</name>
    <dbReference type="NCBI Taxonomy" id="1260050"/>
    <lineage>
        <taxon>Eukaryota</taxon>
        <taxon>Fungi</taxon>
        <taxon>Dikarya</taxon>
        <taxon>Ascomycota</taxon>
        <taxon>Pezizomycotina</taxon>
        <taxon>Sordariomycetes</taxon>
        <taxon>Sordariomycetidae</taxon>
        <taxon>Ophiostomatales</taxon>
        <taxon>Ophiostomataceae</taxon>
        <taxon>Sporothrix</taxon>
    </lineage>
</organism>
<feature type="region of interest" description="Disordered" evidence="4">
    <location>
        <begin position="812"/>
        <end position="880"/>
    </location>
</feature>
<feature type="compositionally biased region" description="Low complexity" evidence="4">
    <location>
        <begin position="588"/>
        <end position="598"/>
    </location>
</feature>
<comment type="caution">
    <text evidence="6">The sequence shown here is derived from an EMBL/GenBank/DDBJ whole genome shotgun (WGS) entry which is preliminary data.</text>
</comment>
<feature type="compositionally biased region" description="Low complexity" evidence="4">
    <location>
        <begin position="606"/>
        <end position="617"/>
    </location>
</feature>
<reference evidence="6 7" key="1">
    <citation type="submission" date="2024-01" db="EMBL/GenBank/DDBJ databases">
        <authorList>
            <person name="Allen C."/>
            <person name="Tagirdzhanova G."/>
        </authorList>
    </citation>
    <scope>NUCLEOTIDE SEQUENCE [LARGE SCALE GENOMIC DNA]</scope>
</reference>
<feature type="compositionally biased region" description="Polar residues" evidence="4">
    <location>
        <begin position="563"/>
        <end position="582"/>
    </location>
</feature>
<feature type="compositionally biased region" description="Low complexity" evidence="4">
    <location>
        <begin position="1061"/>
        <end position="1087"/>
    </location>
</feature>
<feature type="compositionally biased region" description="Polar residues" evidence="4">
    <location>
        <begin position="851"/>
        <end position="860"/>
    </location>
</feature>
<protein>
    <recommendedName>
        <fullName evidence="5">Centrosomin N-terminal motif 1 domain-containing protein</fullName>
    </recommendedName>
</protein>
<feature type="compositionally biased region" description="Polar residues" evidence="4">
    <location>
        <begin position="460"/>
        <end position="469"/>
    </location>
</feature>
<evidence type="ECO:0000256" key="3">
    <source>
        <dbReference type="SAM" id="Coils"/>
    </source>
</evidence>
<sequence length="1104" mass="119159">MSVQTSDRSMSNLDPSPQPPLSQEQQQQQQQLSSSQPTSHLVHRFQNGHLQKRGSPAPSTSTDSSRFRSLNDSTSELKSSDSKPSLIATSSYLQEKLLKERKTESERSSSRLENDKMTTSLDLRGVQSSPARPLFDISRPKSSTGHLDGGKKKGVGLKEMEQTLTNLHKQNFDLKLELYHRREKQTSLEERCEGLETEKQELEAINDRLMSELEMRDKAVEEAVAMIVSLEARLEELLQERDMFEKDQFFATDARLRNAYSSALHGANTENTESVPSFDDTPKAKTTMADDQRTINRMPSFVSERSELTENLRNVYLGARAGSMVSLPRMSEDNLDVVDLRDAANRIASPALSVLSESSFLSIYGKKREVPAHLMSAPMLPRPMSPVACVPDIPRSMPEPVPVIDDTNGSAAAIVAHALAATAPQPSTNAEYTTHTNQANHTTRQSTTKASSTPTKKRSNSNARIPNNATNAAAFNSLTDFLETNSPLRQLEKMELSLQAMHDASRPATSHHDRGDLEHLARHLREHELGKSYAKQEKKDALRRVRTDAPFARDPHNLPPTPDTISTSTLRRYKTSNDTLSQPDKDNSTNSNNDNNRNNNERNHLSVSGNNAASRSASGEKRLSNIESFVDSIPGMQPPSTSAFNSRRHEVGSRSSYFDNRLNIPPRPRSADETTVSHHGRGSGWGDSESSDDDMDIDGNDSASLHDYWLRESLRPTGQPPAPSRSRGRRTGRVSPDLFSFPTTSNGWATTAMFGSLSGQGYDGHQGYQGYQSYQGSAPLAQTLDALGASLPTPAAGIFGSNGLLASPLPYGMNGMPSGPPPPPHRRSSLHAHTGSSRSGSRHGTAPGTPSVGTPSLVNSKHSRRSPTRPGTTASKETTSTIGQDIQYVKAATPTVAAVAAVPTAVAAEQTVLPKQRHYPPTSSSNTTTNNNPTRSRVLSLFRRSGSHEPSSAATAAIAGASTAAAPAPAPAVETTNTSTTNTSAKNTPAPAIGMPSRVRRSDLDGDNTNSSATPPPILRNPRPARGGAGGDKASDDINMAAAAANGETTEVSLPTSHTMPAVTPTAAAPSSTTASAAHEQQQQPAQEVRKKWLGRMSLRNRAG</sequence>
<keyword evidence="3" id="KW-0175">Coiled coil</keyword>
<feature type="domain" description="Centrosomin N-terminal motif 1" evidence="5">
    <location>
        <begin position="157"/>
        <end position="223"/>
    </location>
</feature>
<evidence type="ECO:0000313" key="7">
    <source>
        <dbReference type="Proteomes" id="UP001642405"/>
    </source>
</evidence>
<dbReference type="EMBL" id="CAWUHB010000108">
    <property type="protein sequence ID" value="CAK7236035.1"/>
    <property type="molecule type" value="Genomic_DNA"/>
</dbReference>
<evidence type="ECO:0000256" key="1">
    <source>
        <dbReference type="ARBA" id="ARBA00004496"/>
    </source>
</evidence>
<feature type="compositionally biased region" description="Polar residues" evidence="4">
    <location>
        <begin position="1047"/>
        <end position="1059"/>
    </location>
</feature>
<dbReference type="Proteomes" id="UP001642405">
    <property type="component" value="Unassembled WGS sequence"/>
</dbReference>
<dbReference type="CDD" id="cd14686">
    <property type="entry name" value="bZIP"/>
    <property type="match status" value="1"/>
</dbReference>
<keyword evidence="7" id="KW-1185">Reference proteome</keyword>
<feature type="compositionally biased region" description="Acidic residues" evidence="4">
    <location>
        <begin position="689"/>
        <end position="699"/>
    </location>
</feature>
<feature type="compositionally biased region" description="Polar residues" evidence="4">
    <location>
        <begin position="869"/>
        <end position="880"/>
    </location>
</feature>
<feature type="region of interest" description="Disordered" evidence="4">
    <location>
        <begin position="967"/>
        <end position="1104"/>
    </location>
</feature>
<feature type="region of interest" description="Disordered" evidence="4">
    <location>
        <begin position="1"/>
        <end position="152"/>
    </location>
</feature>
<feature type="compositionally biased region" description="Low complexity" evidence="4">
    <location>
        <begin position="920"/>
        <end position="934"/>
    </location>
</feature>
<feature type="compositionally biased region" description="Low complexity" evidence="4">
    <location>
        <begin position="967"/>
        <end position="992"/>
    </location>
</feature>
<feature type="compositionally biased region" description="Polar residues" evidence="4">
    <location>
        <begin position="117"/>
        <end position="130"/>
    </location>
</feature>
<accession>A0ABP0CV89</accession>
<feature type="region of interest" description="Disordered" evidence="4">
    <location>
        <begin position="912"/>
        <end position="935"/>
    </location>
</feature>
<gene>
    <name evidence="6" type="ORF">SCUCBS95973_009468</name>
</gene>
<feature type="compositionally biased region" description="Basic and acidic residues" evidence="4">
    <location>
        <begin position="96"/>
        <end position="116"/>
    </location>
</feature>
<feature type="compositionally biased region" description="Polar residues" evidence="4">
    <location>
        <begin position="1"/>
        <end position="14"/>
    </location>
</feature>
<feature type="compositionally biased region" description="Low complexity" evidence="4">
    <location>
        <begin position="831"/>
        <end position="846"/>
    </location>
</feature>
<comment type="subcellular location">
    <subcellularLocation>
        <location evidence="1">Cytoplasm</location>
    </subcellularLocation>
</comment>
<feature type="region of interest" description="Disordered" evidence="4">
    <location>
        <begin position="425"/>
        <end position="469"/>
    </location>
</feature>
<feature type="region of interest" description="Disordered" evidence="4">
    <location>
        <begin position="713"/>
        <end position="742"/>
    </location>
</feature>
<feature type="coiled-coil region" evidence="3">
    <location>
        <begin position="157"/>
        <end position="247"/>
    </location>
</feature>
<feature type="compositionally biased region" description="Polar residues" evidence="4">
    <location>
        <begin position="57"/>
        <end position="77"/>
    </location>
</feature>
<name>A0ABP0CV89_9PEZI</name>
<dbReference type="Pfam" id="PF07989">
    <property type="entry name" value="Cnn_1N"/>
    <property type="match status" value="1"/>
</dbReference>
<proteinExistence type="predicted"/>
<dbReference type="InterPro" id="IPR012943">
    <property type="entry name" value="Cnn_1N"/>
</dbReference>
<keyword evidence="2" id="KW-0963">Cytoplasm</keyword>
<evidence type="ECO:0000256" key="2">
    <source>
        <dbReference type="ARBA" id="ARBA00022490"/>
    </source>
</evidence>
<feature type="compositionally biased region" description="Low complexity" evidence="4">
    <location>
        <begin position="21"/>
        <end position="37"/>
    </location>
</feature>
<evidence type="ECO:0000256" key="4">
    <source>
        <dbReference type="SAM" id="MobiDB-lite"/>
    </source>
</evidence>